<dbReference type="PATRIC" id="fig|119224.3.peg.1729"/>
<name>A0A0P6SN73_9STRE</name>
<comment type="caution">
    <text evidence="1">The sequence shown here is derived from an EMBL/GenBank/DDBJ whole genome shotgun (WGS) entry which is preliminary data.</text>
</comment>
<protein>
    <submittedName>
        <fullName evidence="1">Uncharacterized protein</fullName>
    </submittedName>
</protein>
<reference evidence="1 2" key="1">
    <citation type="submission" date="2015-08" db="EMBL/GenBank/DDBJ databases">
        <title>Genome sequence of Streptococcus phocae subsp. phocae ATCC 51973T isolated from liver specimen obtained from seal.</title>
        <authorList>
            <person name="Avendano-Herrera R."/>
        </authorList>
    </citation>
    <scope>NUCLEOTIDE SEQUENCE [LARGE SCALE GENOMIC DNA]</scope>
    <source>
        <strain evidence="1 2">ATCC 51973</strain>
    </source>
</reference>
<organism evidence="1 2">
    <name type="scientific">Streptococcus phocae</name>
    <dbReference type="NCBI Taxonomy" id="119224"/>
    <lineage>
        <taxon>Bacteria</taxon>
        <taxon>Bacillati</taxon>
        <taxon>Bacillota</taxon>
        <taxon>Bacilli</taxon>
        <taxon>Lactobacillales</taxon>
        <taxon>Streptococcaceae</taxon>
        <taxon>Streptococcus</taxon>
    </lineage>
</organism>
<evidence type="ECO:0000313" key="2">
    <source>
        <dbReference type="Proteomes" id="UP000049578"/>
    </source>
</evidence>
<evidence type="ECO:0000313" key="1">
    <source>
        <dbReference type="EMBL" id="KPJ22880.1"/>
    </source>
</evidence>
<proteinExistence type="predicted"/>
<gene>
    <name evidence="1" type="ORF">AKK44_02515</name>
</gene>
<dbReference type="RefSeq" id="WP_054278376.1">
    <property type="nucleotide sequence ID" value="NZ_LHQM01000008.1"/>
</dbReference>
<dbReference type="EMBL" id="LHQM01000008">
    <property type="protein sequence ID" value="KPJ22880.1"/>
    <property type="molecule type" value="Genomic_DNA"/>
</dbReference>
<dbReference type="STRING" id="119224.AKK44_02515"/>
<sequence>MKIEVFLKKGPTKSIFNYADEIDVDEVIGAIENNDVIALDGKNNTVIIPKHSISHVIIHKEVTE</sequence>
<dbReference type="Proteomes" id="UP000049578">
    <property type="component" value="Unassembled WGS sequence"/>
</dbReference>
<accession>A0A0P6SN73</accession>
<dbReference type="AlphaFoldDB" id="A0A0P6SN73"/>
<keyword evidence="2" id="KW-1185">Reference proteome</keyword>